<dbReference type="Proteomes" id="UP000295075">
    <property type="component" value="Unassembled WGS sequence"/>
</dbReference>
<gene>
    <name evidence="9" type="ORF">E1261_17190</name>
</gene>
<keyword evidence="3" id="KW-0479">Metal-binding</keyword>
<dbReference type="GO" id="GO:0046872">
    <property type="term" value="F:metal ion binding"/>
    <property type="evidence" value="ECO:0007669"/>
    <property type="project" value="UniProtKB-KW"/>
</dbReference>
<proteinExistence type="predicted"/>
<dbReference type="GO" id="GO:0006508">
    <property type="term" value="P:proteolysis"/>
    <property type="evidence" value="ECO:0007669"/>
    <property type="project" value="UniProtKB-KW"/>
</dbReference>
<dbReference type="PANTHER" id="PTHR21666:SF288">
    <property type="entry name" value="CELL DIVISION PROTEIN YTFB"/>
    <property type="match status" value="1"/>
</dbReference>
<dbReference type="InterPro" id="IPR050570">
    <property type="entry name" value="Cell_wall_metabolism_enzyme"/>
</dbReference>
<protein>
    <submittedName>
        <fullName evidence="9">M23 family metallopeptidase</fullName>
    </submittedName>
</protein>
<feature type="region of interest" description="Disordered" evidence="7">
    <location>
        <begin position="1"/>
        <end position="38"/>
    </location>
</feature>
<reference evidence="9 10" key="1">
    <citation type="submission" date="2019-03" db="EMBL/GenBank/DDBJ databases">
        <title>Draft genome sequences of novel Actinobacteria.</title>
        <authorList>
            <person name="Sahin N."/>
            <person name="Ay H."/>
            <person name="Saygin H."/>
        </authorList>
    </citation>
    <scope>NUCLEOTIDE SEQUENCE [LARGE SCALE GENOMIC DNA]</scope>
    <source>
        <strain evidence="9 10">JCM 30547</strain>
    </source>
</reference>
<keyword evidence="2" id="KW-0645">Protease</keyword>
<feature type="region of interest" description="Disordered" evidence="7">
    <location>
        <begin position="314"/>
        <end position="350"/>
    </location>
</feature>
<dbReference type="InterPro" id="IPR016047">
    <property type="entry name" value="M23ase_b-sheet_dom"/>
</dbReference>
<dbReference type="RefSeq" id="WP_132407846.1">
    <property type="nucleotide sequence ID" value="NZ_SMKA01000068.1"/>
</dbReference>
<dbReference type="PANTHER" id="PTHR21666">
    <property type="entry name" value="PEPTIDASE-RELATED"/>
    <property type="match status" value="1"/>
</dbReference>
<dbReference type="OrthoDB" id="1099523at2"/>
<organism evidence="9 10">
    <name type="scientific">Kribbella albertanoniae</name>
    <dbReference type="NCBI Taxonomy" id="1266829"/>
    <lineage>
        <taxon>Bacteria</taxon>
        <taxon>Bacillati</taxon>
        <taxon>Actinomycetota</taxon>
        <taxon>Actinomycetes</taxon>
        <taxon>Propionibacteriales</taxon>
        <taxon>Kribbellaceae</taxon>
        <taxon>Kribbella</taxon>
    </lineage>
</organism>
<evidence type="ECO:0000256" key="6">
    <source>
        <dbReference type="ARBA" id="ARBA00023049"/>
    </source>
</evidence>
<evidence type="ECO:0000256" key="5">
    <source>
        <dbReference type="ARBA" id="ARBA00022833"/>
    </source>
</evidence>
<accession>A0A4R4Q1Q6</accession>
<feature type="compositionally biased region" description="Basic and acidic residues" evidence="7">
    <location>
        <begin position="9"/>
        <end position="21"/>
    </location>
</feature>
<dbReference type="AlphaFoldDB" id="A0A4R4Q1Q6"/>
<dbReference type="Gene3D" id="2.70.70.10">
    <property type="entry name" value="Glucose Permease (Domain IIA)"/>
    <property type="match status" value="1"/>
</dbReference>
<evidence type="ECO:0000313" key="9">
    <source>
        <dbReference type="EMBL" id="TDC28931.1"/>
    </source>
</evidence>
<keyword evidence="5" id="KW-0862">Zinc</keyword>
<evidence type="ECO:0000256" key="4">
    <source>
        <dbReference type="ARBA" id="ARBA00022801"/>
    </source>
</evidence>
<keyword evidence="4" id="KW-0378">Hydrolase</keyword>
<comment type="cofactor">
    <cofactor evidence="1">
        <name>Zn(2+)</name>
        <dbReference type="ChEBI" id="CHEBI:29105"/>
    </cofactor>
</comment>
<dbReference type="CDD" id="cd12797">
    <property type="entry name" value="M23_peptidase"/>
    <property type="match status" value="1"/>
</dbReference>
<feature type="compositionally biased region" description="Basic and acidic residues" evidence="7">
    <location>
        <begin position="314"/>
        <end position="335"/>
    </location>
</feature>
<evidence type="ECO:0000256" key="3">
    <source>
        <dbReference type="ARBA" id="ARBA00022723"/>
    </source>
</evidence>
<name>A0A4R4Q1Q6_9ACTN</name>
<dbReference type="InterPro" id="IPR011055">
    <property type="entry name" value="Dup_hybrid_motif"/>
</dbReference>
<dbReference type="EMBL" id="SMKA01000068">
    <property type="protein sequence ID" value="TDC28931.1"/>
    <property type="molecule type" value="Genomic_DNA"/>
</dbReference>
<sequence>MVPHFPGADPRERASIQRDDSTGTSATPRPRSRTRSQGRQTVVAACCLVLSLSAGVLAAVAPAQADPPDPAQKKKDLDAQIGKSKAELAEASDQLGQSVTAYTKADARLKVVQTRYAAAQGRLAAAKATDVVAAGKLARAERALRKAVADVEAGQRALAEKRALAGRAVRSAYQQQNSLVGLSIALQGASPADVATGIQVQRNVFGIQSNAITNLNNAQAQLASRQVKVAAAEQSAAAARAEAARTVKEVTELTRQVAADKAEAEAVTKEKLVLYKRAEREKISEQTQYNALLAERSRVEQILIARARAEKAAAERRKAAREKAERDRARRENRPPRPVPNDPDEGGGRLSMPLNTYITSPFGMRFHPVLHYWKLHDGTDFGGGCGTPIRAAASGRVTDKYYNGGYGNRLFISHGVIGGSSVTTVYNHLSRYKARVGERVTRGEIIGYVGTTGYSTGCHLHFMVYQDGRVVNPMKWL</sequence>
<keyword evidence="6" id="KW-0482">Metalloprotease</keyword>
<evidence type="ECO:0000256" key="7">
    <source>
        <dbReference type="SAM" id="MobiDB-lite"/>
    </source>
</evidence>
<evidence type="ECO:0000313" key="10">
    <source>
        <dbReference type="Proteomes" id="UP000295075"/>
    </source>
</evidence>
<evidence type="ECO:0000259" key="8">
    <source>
        <dbReference type="Pfam" id="PF01551"/>
    </source>
</evidence>
<feature type="domain" description="M23ase beta-sheet core" evidence="8">
    <location>
        <begin position="375"/>
        <end position="473"/>
    </location>
</feature>
<keyword evidence="10" id="KW-1185">Reference proteome</keyword>
<evidence type="ECO:0000256" key="1">
    <source>
        <dbReference type="ARBA" id="ARBA00001947"/>
    </source>
</evidence>
<dbReference type="SUPFAM" id="SSF51261">
    <property type="entry name" value="Duplicated hybrid motif"/>
    <property type="match status" value="1"/>
</dbReference>
<dbReference type="Pfam" id="PF01551">
    <property type="entry name" value="Peptidase_M23"/>
    <property type="match status" value="1"/>
</dbReference>
<dbReference type="GO" id="GO:0004222">
    <property type="term" value="F:metalloendopeptidase activity"/>
    <property type="evidence" value="ECO:0007669"/>
    <property type="project" value="TreeGrafter"/>
</dbReference>
<comment type="caution">
    <text evidence="9">The sequence shown here is derived from an EMBL/GenBank/DDBJ whole genome shotgun (WGS) entry which is preliminary data.</text>
</comment>
<evidence type="ECO:0000256" key="2">
    <source>
        <dbReference type="ARBA" id="ARBA00022670"/>
    </source>
</evidence>